<organism evidence="2 3">
    <name type="scientific">Succinivibrio faecicola</name>
    <dbReference type="NCBI Taxonomy" id="2820300"/>
    <lineage>
        <taxon>Bacteria</taxon>
        <taxon>Pseudomonadati</taxon>
        <taxon>Pseudomonadota</taxon>
        <taxon>Gammaproteobacteria</taxon>
        <taxon>Aeromonadales</taxon>
        <taxon>Succinivibrionaceae</taxon>
        <taxon>Succinivibrio</taxon>
    </lineage>
</organism>
<dbReference type="RefSeq" id="WP_219938331.1">
    <property type="nucleotide sequence ID" value="NZ_JAGFNY010000055.1"/>
</dbReference>
<keyword evidence="3" id="KW-1185">Reference proteome</keyword>
<evidence type="ECO:0000313" key="2">
    <source>
        <dbReference type="EMBL" id="MBW7571107.1"/>
    </source>
</evidence>
<dbReference type="CDD" id="cd00761">
    <property type="entry name" value="Glyco_tranf_GTA_type"/>
    <property type="match status" value="1"/>
</dbReference>
<evidence type="ECO:0000313" key="3">
    <source>
        <dbReference type="Proteomes" id="UP000731465"/>
    </source>
</evidence>
<evidence type="ECO:0000259" key="1">
    <source>
        <dbReference type="Pfam" id="PF00535"/>
    </source>
</evidence>
<feature type="domain" description="Glycosyltransferase 2-like" evidence="1">
    <location>
        <begin position="9"/>
        <end position="117"/>
    </location>
</feature>
<dbReference type="Gene3D" id="3.90.550.10">
    <property type="entry name" value="Spore Coat Polysaccharide Biosynthesis Protein SpsA, Chain A"/>
    <property type="match status" value="1"/>
</dbReference>
<dbReference type="EMBL" id="JAGFNY010000055">
    <property type="protein sequence ID" value="MBW7571107.1"/>
    <property type="molecule type" value="Genomic_DNA"/>
</dbReference>
<sequence>MSNSSPIISLCIPTNGILEWICPVIDSIYNQNVDLNFFEVIVTDNGKNENVQKIMCKYSKKYPNFKYKKNNSFMFYNQLEALKLASGQYLKLINHRSIFEKNSLIKMIDILKENIKEKPVIYFSNGALKHNIYKLYSFDEFVKSLGIYVSWTSGVGIWKDHFDMISKDIHIDKISPHSCILFSERKKNLYMVYNFPYFREVDNDQSKKGKYDLFKAFCVEEISIVQNLYIDGDVSSKTLKSIIKDYRTFVSRLYLDFVIKRRKCSYDLSGFNANTGIYFSKLQIVIRALFLGINDLVKKIIIRK</sequence>
<dbReference type="Pfam" id="PF00535">
    <property type="entry name" value="Glycos_transf_2"/>
    <property type="match status" value="1"/>
</dbReference>
<comment type="caution">
    <text evidence="2">The sequence shown here is derived from an EMBL/GenBank/DDBJ whole genome shotgun (WGS) entry which is preliminary data.</text>
</comment>
<dbReference type="InterPro" id="IPR029044">
    <property type="entry name" value="Nucleotide-diphossugar_trans"/>
</dbReference>
<dbReference type="SUPFAM" id="SSF53448">
    <property type="entry name" value="Nucleotide-diphospho-sugar transferases"/>
    <property type="match status" value="1"/>
</dbReference>
<dbReference type="Proteomes" id="UP000731465">
    <property type="component" value="Unassembled WGS sequence"/>
</dbReference>
<accession>A0ABS7DIJ1</accession>
<gene>
    <name evidence="2" type="ORF">J5V48_09410</name>
</gene>
<name>A0ABS7DIJ1_9GAMM</name>
<proteinExistence type="predicted"/>
<reference evidence="2 3" key="1">
    <citation type="submission" date="2021-03" db="EMBL/GenBank/DDBJ databases">
        <title>Succinivibrio sp. nov. isolated from feces of cow.</title>
        <authorList>
            <person name="Choi J.-Y."/>
        </authorList>
    </citation>
    <scope>NUCLEOTIDE SEQUENCE [LARGE SCALE GENOMIC DNA]</scope>
    <source>
        <strain evidence="2 3">AGMB01872</strain>
    </source>
</reference>
<dbReference type="InterPro" id="IPR001173">
    <property type="entry name" value="Glyco_trans_2-like"/>
</dbReference>
<protein>
    <submittedName>
        <fullName evidence="2">Glycosyltransferase</fullName>
    </submittedName>
</protein>